<dbReference type="GO" id="GO:0005765">
    <property type="term" value="C:lysosomal membrane"/>
    <property type="evidence" value="ECO:0007669"/>
    <property type="project" value="TreeGrafter"/>
</dbReference>
<evidence type="ECO:0000256" key="10">
    <source>
        <dbReference type="ARBA" id="ARBA00023180"/>
    </source>
</evidence>
<feature type="transmembrane region" description="Helical" evidence="11">
    <location>
        <begin position="374"/>
        <end position="397"/>
    </location>
</feature>
<dbReference type="EMBL" id="JAMYWD010000012">
    <property type="protein sequence ID" value="KAJ4950959.1"/>
    <property type="molecule type" value="Genomic_DNA"/>
</dbReference>
<evidence type="ECO:0000313" key="15">
    <source>
        <dbReference type="Proteomes" id="UP001141806"/>
    </source>
</evidence>
<comment type="subcellular location">
    <subcellularLocation>
        <location evidence="2">Endosome membrane</location>
        <topology evidence="2">Multi-pass membrane protein</topology>
    </subcellularLocation>
</comment>
<dbReference type="AlphaFoldDB" id="A0A9Q0JS97"/>
<dbReference type="GO" id="GO:0098554">
    <property type="term" value="C:cytoplasmic side of endoplasmic reticulum membrane"/>
    <property type="evidence" value="ECO:0007669"/>
    <property type="project" value="TreeGrafter"/>
</dbReference>
<dbReference type="Proteomes" id="UP001141806">
    <property type="component" value="Unassembled WGS sequence"/>
</dbReference>
<comment type="function">
    <text evidence="1">Intramembrane-cleaving aspartic protease (I-CLiP) that cleaves type II membrane signal peptides in the hydrophobic plane of the membrane.</text>
</comment>
<evidence type="ECO:0000256" key="3">
    <source>
        <dbReference type="ARBA" id="ARBA00006859"/>
    </source>
</evidence>
<evidence type="ECO:0000313" key="14">
    <source>
        <dbReference type="EMBL" id="KAJ4950959.1"/>
    </source>
</evidence>
<dbReference type="GO" id="GO:0098553">
    <property type="term" value="C:lumenal side of endoplasmic reticulum membrane"/>
    <property type="evidence" value="ECO:0007669"/>
    <property type="project" value="TreeGrafter"/>
</dbReference>
<keyword evidence="8 11" id="KW-1133">Transmembrane helix</keyword>
<comment type="similarity">
    <text evidence="3">Belongs to the peptidase A22B family.</text>
</comment>
<feature type="transmembrane region" description="Helical" evidence="11">
    <location>
        <begin position="282"/>
        <end position="305"/>
    </location>
</feature>
<dbReference type="InterPro" id="IPR003137">
    <property type="entry name" value="PA_domain"/>
</dbReference>
<feature type="transmembrane region" description="Helical" evidence="11">
    <location>
        <begin position="490"/>
        <end position="509"/>
    </location>
</feature>
<dbReference type="InterPro" id="IPR007369">
    <property type="entry name" value="Peptidase_A22B_SPP"/>
</dbReference>
<evidence type="ECO:0000256" key="12">
    <source>
        <dbReference type="SAM" id="SignalP"/>
    </source>
</evidence>
<feature type="signal peptide" evidence="12">
    <location>
        <begin position="1"/>
        <end position="27"/>
    </location>
</feature>
<dbReference type="OrthoDB" id="29661at2759"/>
<dbReference type="GO" id="GO:0033619">
    <property type="term" value="P:membrane protein proteolysis"/>
    <property type="evidence" value="ECO:0007669"/>
    <property type="project" value="TreeGrafter"/>
</dbReference>
<keyword evidence="9 11" id="KW-0472">Membrane</keyword>
<evidence type="ECO:0000256" key="5">
    <source>
        <dbReference type="ARBA" id="ARBA00022729"/>
    </source>
</evidence>
<dbReference type="InterPro" id="IPR006639">
    <property type="entry name" value="Preselin/SPP"/>
</dbReference>
<dbReference type="GO" id="GO:0030660">
    <property type="term" value="C:Golgi-associated vesicle membrane"/>
    <property type="evidence" value="ECO:0007669"/>
    <property type="project" value="TreeGrafter"/>
</dbReference>
<sequence>MDLQIFLRAVSLAAVLVFVNLSYSVSAGDIVHEDNQAPQMPGCNNDFVLVKVQTWINNEEASEFVGVGARFGPIMEAKERHANLTKLTISDPPDCCATPYNKFSGEVVLVERGNCKFTTKANLAQAAGASGILVINNKKELYKMVCETNETDLNIHIPAVILPQDAGERLKNSLKSNSSVSVQLYSPQRPLVDIAEVFLWLMAVGTILCASYWSAWSTREAAIEQDKLLKDAMEKYINAEDTGGSGVVDINSTSAVLFVVIASCFLVMLYKLMSFWFMEVLVVLFCIGGVEGLQTCLVALLSRWFKSAGETFIKVPFFGAVSFLTLAVAPFCVTFAVVWAVYHRMSFAWIGQDILGIALIITVLQIVHVPNLKVGTVLLSCAFFYDIFWVFVSQLWFQESVMIVVARGDRTGEDGIPMLLKIPRMFDPWGGYSIIGFGDILIPGLLIAFSLRYDWLANKNLRAGYFLWSMVAYGLGLLITYVALNLMDGHGQPALLYIVPFMLGTFLTLGKKRGDLKILWTRGEPLRPCQHVQL</sequence>
<dbReference type="InterPro" id="IPR046450">
    <property type="entry name" value="PA_dom_sf"/>
</dbReference>
<dbReference type="SMART" id="SM00730">
    <property type="entry name" value="PSN"/>
    <property type="match status" value="1"/>
</dbReference>
<feature type="transmembrane region" description="Helical" evidence="11">
    <location>
        <begin position="255"/>
        <end position="276"/>
    </location>
</feature>
<evidence type="ECO:0000256" key="9">
    <source>
        <dbReference type="ARBA" id="ARBA00023136"/>
    </source>
</evidence>
<evidence type="ECO:0000256" key="8">
    <source>
        <dbReference type="ARBA" id="ARBA00022989"/>
    </source>
</evidence>
<dbReference type="GO" id="GO:0042500">
    <property type="term" value="F:aspartic endopeptidase activity, intramembrane cleaving"/>
    <property type="evidence" value="ECO:0007669"/>
    <property type="project" value="InterPro"/>
</dbReference>
<evidence type="ECO:0000256" key="4">
    <source>
        <dbReference type="ARBA" id="ARBA00022692"/>
    </source>
</evidence>
<evidence type="ECO:0000256" key="1">
    <source>
        <dbReference type="ARBA" id="ARBA00003012"/>
    </source>
</evidence>
<feature type="transmembrane region" description="Helical" evidence="11">
    <location>
        <begin position="197"/>
        <end position="215"/>
    </location>
</feature>
<dbReference type="Pfam" id="PF02225">
    <property type="entry name" value="PA"/>
    <property type="match status" value="1"/>
</dbReference>
<feature type="chain" id="PRO_5040328069" description="PA domain-containing protein" evidence="12">
    <location>
        <begin position="28"/>
        <end position="534"/>
    </location>
</feature>
<feature type="transmembrane region" description="Helical" evidence="11">
    <location>
        <begin position="429"/>
        <end position="451"/>
    </location>
</feature>
<feature type="transmembrane region" description="Helical" evidence="11">
    <location>
        <begin position="347"/>
        <end position="367"/>
    </location>
</feature>
<dbReference type="GO" id="GO:0010008">
    <property type="term" value="C:endosome membrane"/>
    <property type="evidence" value="ECO:0007669"/>
    <property type="project" value="UniProtKB-SubCell"/>
</dbReference>
<dbReference type="PANTHER" id="PTHR12174">
    <property type="entry name" value="SIGNAL PEPTIDE PEPTIDASE"/>
    <property type="match status" value="1"/>
</dbReference>
<accession>A0A9Q0JS97</accession>
<feature type="transmembrane region" description="Helical" evidence="11">
    <location>
        <begin position="463"/>
        <end position="484"/>
    </location>
</feature>
<evidence type="ECO:0000256" key="6">
    <source>
        <dbReference type="ARBA" id="ARBA00022753"/>
    </source>
</evidence>
<name>A0A9Q0JS97_9MAGN</name>
<protein>
    <recommendedName>
        <fullName evidence="13">PA domain-containing protein</fullName>
    </recommendedName>
</protein>
<evidence type="ECO:0000256" key="2">
    <source>
        <dbReference type="ARBA" id="ARBA00004337"/>
    </source>
</evidence>
<dbReference type="Gene3D" id="3.50.30.30">
    <property type="match status" value="1"/>
</dbReference>
<keyword evidence="6" id="KW-0967">Endosome</keyword>
<organism evidence="14 15">
    <name type="scientific">Protea cynaroides</name>
    <dbReference type="NCBI Taxonomy" id="273540"/>
    <lineage>
        <taxon>Eukaryota</taxon>
        <taxon>Viridiplantae</taxon>
        <taxon>Streptophyta</taxon>
        <taxon>Embryophyta</taxon>
        <taxon>Tracheophyta</taxon>
        <taxon>Spermatophyta</taxon>
        <taxon>Magnoliopsida</taxon>
        <taxon>Proteales</taxon>
        <taxon>Proteaceae</taxon>
        <taxon>Protea</taxon>
    </lineage>
</organism>
<keyword evidence="10" id="KW-0325">Glycoprotein</keyword>
<keyword evidence="7" id="KW-0378">Hydrolase</keyword>
<feature type="domain" description="PA" evidence="13">
    <location>
        <begin position="93"/>
        <end position="170"/>
    </location>
</feature>
<gene>
    <name evidence="14" type="ORF">NE237_027791</name>
</gene>
<dbReference type="FunFam" id="3.50.30.30:FF:000007">
    <property type="entry name" value="Signal peptide peptidase-like 3"/>
    <property type="match status" value="1"/>
</dbReference>
<reference evidence="14" key="1">
    <citation type="journal article" date="2023" name="Plant J.">
        <title>The genome of the king protea, Protea cynaroides.</title>
        <authorList>
            <person name="Chang J."/>
            <person name="Duong T.A."/>
            <person name="Schoeman C."/>
            <person name="Ma X."/>
            <person name="Roodt D."/>
            <person name="Barker N."/>
            <person name="Li Z."/>
            <person name="Van de Peer Y."/>
            <person name="Mizrachi E."/>
        </authorList>
    </citation>
    <scope>NUCLEOTIDE SEQUENCE</scope>
    <source>
        <tissue evidence="14">Young leaves</tissue>
    </source>
</reference>
<proteinExistence type="inferred from homology"/>
<keyword evidence="4 11" id="KW-0812">Transmembrane</keyword>
<evidence type="ECO:0000256" key="11">
    <source>
        <dbReference type="SAM" id="Phobius"/>
    </source>
</evidence>
<keyword evidence="15" id="KW-1185">Reference proteome</keyword>
<dbReference type="SUPFAM" id="SSF52025">
    <property type="entry name" value="PA domain"/>
    <property type="match status" value="1"/>
</dbReference>
<evidence type="ECO:0000256" key="7">
    <source>
        <dbReference type="ARBA" id="ARBA00022801"/>
    </source>
</evidence>
<dbReference type="PANTHER" id="PTHR12174:SF75">
    <property type="entry name" value="SIGNAL PEPTIDE PEPTIDASE-LIKE 2"/>
    <property type="match status" value="1"/>
</dbReference>
<feature type="transmembrane region" description="Helical" evidence="11">
    <location>
        <begin position="317"/>
        <end position="341"/>
    </location>
</feature>
<keyword evidence="5 12" id="KW-0732">Signal</keyword>
<evidence type="ECO:0000259" key="13">
    <source>
        <dbReference type="Pfam" id="PF02225"/>
    </source>
</evidence>
<comment type="caution">
    <text evidence="14">The sequence shown here is derived from an EMBL/GenBank/DDBJ whole genome shotgun (WGS) entry which is preliminary data.</text>
</comment>
<dbReference type="Pfam" id="PF04258">
    <property type="entry name" value="Peptidase_A22B"/>
    <property type="match status" value="1"/>
</dbReference>